<evidence type="ECO:0000313" key="5">
    <source>
        <dbReference type="EMBL" id="KAL3276205.1"/>
    </source>
</evidence>
<evidence type="ECO:0000256" key="2">
    <source>
        <dbReference type="ARBA" id="ARBA00008479"/>
    </source>
</evidence>
<proteinExistence type="inferred from homology"/>
<evidence type="ECO:0000256" key="3">
    <source>
        <dbReference type="ARBA" id="ARBA00015522"/>
    </source>
</evidence>
<reference evidence="5 6" key="1">
    <citation type="journal article" date="2021" name="BMC Biol.">
        <title>Horizontally acquired antibacterial genes associated with adaptive radiation of ladybird beetles.</title>
        <authorList>
            <person name="Li H.S."/>
            <person name="Tang X.F."/>
            <person name="Huang Y.H."/>
            <person name="Xu Z.Y."/>
            <person name="Chen M.L."/>
            <person name="Du X.Y."/>
            <person name="Qiu B.Y."/>
            <person name="Chen P.T."/>
            <person name="Zhang W."/>
            <person name="Slipinski A."/>
            <person name="Escalona H.E."/>
            <person name="Waterhouse R.M."/>
            <person name="Zwick A."/>
            <person name="Pang H."/>
        </authorList>
    </citation>
    <scope>NUCLEOTIDE SEQUENCE [LARGE SCALE GENOMIC DNA]</scope>
    <source>
        <strain evidence="5">SYSU2018</strain>
    </source>
</reference>
<dbReference type="AlphaFoldDB" id="A0ABD2NCI9"/>
<name>A0ABD2NCI9_9CUCU</name>
<keyword evidence="4" id="KW-0539">Nucleus</keyword>
<dbReference type="EMBL" id="JABFTP020000083">
    <property type="protein sequence ID" value="KAL3276205.1"/>
    <property type="molecule type" value="Genomic_DNA"/>
</dbReference>
<organism evidence="5 6">
    <name type="scientific">Cryptolaemus montrouzieri</name>
    <dbReference type="NCBI Taxonomy" id="559131"/>
    <lineage>
        <taxon>Eukaryota</taxon>
        <taxon>Metazoa</taxon>
        <taxon>Ecdysozoa</taxon>
        <taxon>Arthropoda</taxon>
        <taxon>Hexapoda</taxon>
        <taxon>Insecta</taxon>
        <taxon>Pterygota</taxon>
        <taxon>Neoptera</taxon>
        <taxon>Endopterygota</taxon>
        <taxon>Coleoptera</taxon>
        <taxon>Polyphaga</taxon>
        <taxon>Cucujiformia</taxon>
        <taxon>Coccinelloidea</taxon>
        <taxon>Coccinellidae</taxon>
        <taxon>Scymninae</taxon>
        <taxon>Scymnini</taxon>
        <taxon>Cryptolaemus</taxon>
    </lineage>
</organism>
<accession>A0ABD2NCI9</accession>
<dbReference type="Proteomes" id="UP001516400">
    <property type="component" value="Unassembled WGS sequence"/>
</dbReference>
<sequence>MTKLRKQRRKKKYRYNINRKRLRNKITNVGKINCEVVSDEWEKHKSTQRNLMEMGLSYDPNQTVKITHVKKNKPISSKIKKDFEWTVEEEIPVEEIPCSKKIVAQKLLEDAKAPRVKMLRLPGSVVEWVTYLMDKYGNDYKSMARDKKNCNQETWKQIRQKIKLFKSIPEHYSEYLKSRPLKDMYDDNNFSSDGEL</sequence>
<keyword evidence="6" id="KW-1185">Reference proteome</keyword>
<gene>
    <name evidence="5" type="ORF">HHI36_020923</name>
</gene>
<comment type="similarity">
    <text evidence="2">Belongs to the NOP16 family.</text>
</comment>
<comment type="subcellular location">
    <subcellularLocation>
        <location evidence="1">Nucleus</location>
        <location evidence="1">Nucleolus</location>
    </subcellularLocation>
</comment>
<evidence type="ECO:0000256" key="4">
    <source>
        <dbReference type="ARBA" id="ARBA00023242"/>
    </source>
</evidence>
<dbReference type="PANTHER" id="PTHR13243:SF1">
    <property type="entry name" value="NUCLEOLAR PROTEIN 16"/>
    <property type="match status" value="1"/>
</dbReference>
<comment type="caution">
    <text evidence="5">The sequence shown here is derived from an EMBL/GenBank/DDBJ whole genome shotgun (WGS) entry which is preliminary data.</text>
</comment>
<dbReference type="GO" id="GO:0005730">
    <property type="term" value="C:nucleolus"/>
    <property type="evidence" value="ECO:0007669"/>
    <property type="project" value="UniProtKB-SubCell"/>
</dbReference>
<evidence type="ECO:0000256" key="1">
    <source>
        <dbReference type="ARBA" id="ARBA00004604"/>
    </source>
</evidence>
<dbReference type="Pfam" id="PF09420">
    <property type="entry name" value="Nop16"/>
    <property type="match status" value="1"/>
</dbReference>
<protein>
    <recommendedName>
        <fullName evidence="3">Nucleolar protein 16</fullName>
    </recommendedName>
</protein>
<dbReference type="PANTHER" id="PTHR13243">
    <property type="entry name" value="HSPC111 PROTEIN-RELATED"/>
    <property type="match status" value="1"/>
</dbReference>
<dbReference type="InterPro" id="IPR019002">
    <property type="entry name" value="Ribosome_biogenesis_Nop16"/>
</dbReference>
<evidence type="ECO:0000313" key="6">
    <source>
        <dbReference type="Proteomes" id="UP001516400"/>
    </source>
</evidence>